<dbReference type="RefSeq" id="WP_159332865.1">
    <property type="nucleotide sequence ID" value="NZ_LR733857.1"/>
</dbReference>
<dbReference type="Gene3D" id="3.30.1330.70">
    <property type="entry name" value="Holliday junction resolvase RusA"/>
    <property type="match status" value="1"/>
</dbReference>
<evidence type="ECO:0000313" key="1">
    <source>
        <dbReference type="EMBL" id="VXC99534.1"/>
    </source>
</evidence>
<dbReference type="SUPFAM" id="SSF103084">
    <property type="entry name" value="Holliday junction resolvase RusA"/>
    <property type="match status" value="1"/>
</dbReference>
<dbReference type="AlphaFoldDB" id="A0A654D2B8"/>
<dbReference type="EMBL" id="CABWMV010000024">
    <property type="protein sequence ID" value="VXC99534.1"/>
    <property type="molecule type" value="Genomic_DNA"/>
</dbReference>
<dbReference type="GO" id="GO:0000287">
    <property type="term" value="F:magnesium ion binding"/>
    <property type="evidence" value="ECO:0007669"/>
    <property type="project" value="InterPro"/>
</dbReference>
<evidence type="ECO:0000313" key="2">
    <source>
        <dbReference type="Proteomes" id="UP000432350"/>
    </source>
</evidence>
<dbReference type="GO" id="GO:0006310">
    <property type="term" value="P:DNA recombination"/>
    <property type="evidence" value="ECO:0007669"/>
    <property type="project" value="InterPro"/>
</dbReference>
<protein>
    <submittedName>
        <fullName evidence="1">Uncharacterized protein</fullName>
    </submittedName>
</protein>
<reference evidence="1 2" key="1">
    <citation type="submission" date="2019-10" db="EMBL/GenBank/DDBJ databases">
        <authorList>
            <person name="Karimi E."/>
        </authorList>
    </citation>
    <scope>NUCLEOTIDE SEQUENCE [LARGE SCALE GENOMIC DNA]</scope>
    <source>
        <strain evidence="1">Sphingobacterium sp. 8BC</strain>
    </source>
</reference>
<proteinExistence type="predicted"/>
<gene>
    <name evidence="1" type="ORF">SPHINGO8BC_51472</name>
</gene>
<dbReference type="GO" id="GO:0006281">
    <property type="term" value="P:DNA repair"/>
    <property type="evidence" value="ECO:0007669"/>
    <property type="project" value="InterPro"/>
</dbReference>
<dbReference type="InterPro" id="IPR036614">
    <property type="entry name" value="RusA-like_sf"/>
</dbReference>
<sequence>MITINIKPLSVNEAWQGRRFKTPKYKAYEKIILLSLPLLTIPPPPLKIYLEFGQSSPLADWDNPVKPFQDILQKKYGFNDKDIEEAYVKKITVPKGQEYSKFKIVSI</sequence>
<name>A0A654D2B8_SPHMU</name>
<accession>A0A654D2B8</accession>
<dbReference type="Proteomes" id="UP000432350">
    <property type="component" value="Unassembled WGS sequence"/>
</dbReference>
<organism evidence="1 2">
    <name type="scientific">Sphingobacterium multivorum</name>
    <dbReference type="NCBI Taxonomy" id="28454"/>
    <lineage>
        <taxon>Bacteria</taxon>
        <taxon>Pseudomonadati</taxon>
        <taxon>Bacteroidota</taxon>
        <taxon>Sphingobacteriia</taxon>
        <taxon>Sphingobacteriales</taxon>
        <taxon>Sphingobacteriaceae</taxon>
        <taxon>Sphingobacterium</taxon>
    </lineage>
</organism>